<dbReference type="SUPFAM" id="SSF46785">
    <property type="entry name" value="Winged helix' DNA-binding domain"/>
    <property type="match status" value="1"/>
</dbReference>
<dbReference type="Gene3D" id="1.10.10.10">
    <property type="entry name" value="Winged helix-like DNA-binding domain superfamily/Winged helix DNA-binding domain"/>
    <property type="match status" value="1"/>
</dbReference>
<gene>
    <name evidence="2" type="ORF">RJ40_11730</name>
</gene>
<reference evidence="2" key="1">
    <citation type="journal article" date="2001" name="Int. J. Syst. Evol. Microbiol.">
        <title>Methanofollis aquaemaris sp. nov., a methanogen isolated from an aquaculture fish pond.</title>
        <authorList>
            <person name="Lai M.C."/>
            <person name="Chen S.C."/>
        </authorList>
    </citation>
    <scope>NUCLEOTIDE SEQUENCE</scope>
    <source>
        <strain evidence="2">N2F9704</strain>
    </source>
</reference>
<dbReference type="GO" id="GO:0016779">
    <property type="term" value="F:nucleotidyltransferase activity"/>
    <property type="evidence" value="ECO:0007669"/>
    <property type="project" value="InterPro"/>
</dbReference>
<dbReference type="EMBL" id="CP036172">
    <property type="protein sequence ID" value="QSZ68117.1"/>
    <property type="molecule type" value="Genomic_DNA"/>
</dbReference>
<dbReference type="InterPro" id="IPR011991">
    <property type="entry name" value="ArsR-like_HTH"/>
</dbReference>
<proteinExistence type="predicted"/>
<feature type="domain" description="Polymerase nucleotidyl transferase" evidence="1">
    <location>
        <begin position="96"/>
        <end position="159"/>
    </location>
</feature>
<name>A0A8A3S759_9EURY</name>
<dbReference type="InterPro" id="IPR002934">
    <property type="entry name" value="Polymerase_NTP_transf_dom"/>
</dbReference>
<reference evidence="2" key="2">
    <citation type="submission" date="2019-02" db="EMBL/GenBank/DDBJ databases">
        <authorList>
            <person name="Chen S.-C."/>
            <person name="Chien H.-H."/>
            <person name="Lai M.-C."/>
        </authorList>
    </citation>
    <scope>NUCLEOTIDE SEQUENCE</scope>
    <source>
        <strain evidence="2">N2F9704</strain>
    </source>
</reference>
<dbReference type="InterPro" id="IPR036390">
    <property type="entry name" value="WH_DNA-bd_sf"/>
</dbReference>
<accession>A0A8A3S759</accession>
<evidence type="ECO:0000259" key="1">
    <source>
        <dbReference type="Pfam" id="PF01909"/>
    </source>
</evidence>
<organism evidence="2 3">
    <name type="scientific">Methanofollis aquaemaris</name>
    <dbReference type="NCBI Taxonomy" id="126734"/>
    <lineage>
        <taxon>Archaea</taxon>
        <taxon>Methanobacteriati</taxon>
        <taxon>Methanobacteriota</taxon>
        <taxon>Stenosarchaea group</taxon>
        <taxon>Methanomicrobia</taxon>
        <taxon>Methanomicrobiales</taxon>
        <taxon>Methanomicrobiaceae</taxon>
        <taxon>Methanofollis</taxon>
    </lineage>
</organism>
<dbReference type="KEGG" id="maqe:RJ40_11730"/>
<protein>
    <submittedName>
        <fullName evidence="2">Nucleotidyltransferase domain-containing protein</fullName>
    </submittedName>
</protein>
<sequence length="186" mass="20913">MLERLIPSKTRVKLLTLFLMNPGREMYLREVQRLTGENLNAVRRELANLEEFGLLTSTRRGNAHFYVVDRSFPLYEELTAIILKTEGVAKVIAERLDGIGTIDRMFIYGSFARGEAGAESDIDLFIVGTVDEDRLIVAVQETEEALGREINYALFTPEEMAERTAADDPFVANVLRGPKVMLIGTD</sequence>
<evidence type="ECO:0000313" key="2">
    <source>
        <dbReference type="EMBL" id="QSZ68117.1"/>
    </source>
</evidence>
<keyword evidence="3" id="KW-1185">Reference proteome</keyword>
<dbReference type="InterPro" id="IPR043519">
    <property type="entry name" value="NT_sf"/>
</dbReference>
<dbReference type="AlphaFoldDB" id="A0A8A3S759"/>
<evidence type="ECO:0000313" key="3">
    <source>
        <dbReference type="Proteomes" id="UP001042704"/>
    </source>
</evidence>
<dbReference type="CDD" id="cd05403">
    <property type="entry name" value="NT_KNTase_like"/>
    <property type="match status" value="1"/>
</dbReference>
<dbReference type="CDD" id="cd00090">
    <property type="entry name" value="HTH_ARSR"/>
    <property type="match status" value="1"/>
</dbReference>
<dbReference type="Pfam" id="PF01909">
    <property type="entry name" value="NTP_transf_2"/>
    <property type="match status" value="1"/>
</dbReference>
<dbReference type="RefSeq" id="WP_265581052.1">
    <property type="nucleotide sequence ID" value="NZ_CP036172.1"/>
</dbReference>
<dbReference type="SUPFAM" id="SSF81301">
    <property type="entry name" value="Nucleotidyltransferase"/>
    <property type="match status" value="1"/>
</dbReference>
<dbReference type="Proteomes" id="UP001042704">
    <property type="component" value="Chromosome"/>
</dbReference>
<dbReference type="GeneID" id="76425048"/>
<dbReference type="InterPro" id="IPR036388">
    <property type="entry name" value="WH-like_DNA-bd_sf"/>
</dbReference>
<dbReference type="Gene3D" id="3.30.460.10">
    <property type="entry name" value="Beta Polymerase, domain 2"/>
    <property type="match status" value="1"/>
</dbReference>